<accession>A0A809RV23</accession>
<dbReference type="GO" id="GO:0005886">
    <property type="term" value="C:plasma membrane"/>
    <property type="evidence" value="ECO:0007669"/>
    <property type="project" value="TreeGrafter"/>
</dbReference>
<evidence type="ECO:0000259" key="11">
    <source>
        <dbReference type="PROSITE" id="PS51201"/>
    </source>
</evidence>
<dbReference type="Pfam" id="PF02254">
    <property type="entry name" value="TrkA_N"/>
    <property type="match status" value="1"/>
</dbReference>
<dbReference type="AlphaFoldDB" id="A0A809RV23"/>
<feature type="transmembrane region" description="Helical" evidence="10">
    <location>
        <begin position="85"/>
        <end position="109"/>
    </location>
</feature>
<keyword evidence="6" id="KW-0630">Potassium</keyword>
<dbReference type="PANTHER" id="PTHR46157">
    <property type="entry name" value="K(+) EFFLUX ANTIPORTER 3, CHLOROPLASTIC"/>
    <property type="match status" value="1"/>
</dbReference>
<proteinExistence type="predicted"/>
<dbReference type="InterPro" id="IPR036291">
    <property type="entry name" value="NAD(P)-bd_dom_sf"/>
</dbReference>
<keyword evidence="5 10" id="KW-0812">Transmembrane</keyword>
<feature type="transmembrane region" description="Helical" evidence="10">
    <location>
        <begin position="146"/>
        <end position="169"/>
    </location>
</feature>
<feature type="transmembrane region" description="Helical" evidence="10">
    <location>
        <begin position="293"/>
        <end position="314"/>
    </location>
</feature>
<gene>
    <name evidence="12" type="ORF">DSYM_07350</name>
</gene>
<keyword evidence="3" id="KW-0050">Antiport</keyword>
<evidence type="ECO:0000256" key="4">
    <source>
        <dbReference type="ARBA" id="ARBA00022538"/>
    </source>
</evidence>
<dbReference type="PROSITE" id="PS51201">
    <property type="entry name" value="RCK_N"/>
    <property type="match status" value="1"/>
</dbReference>
<feature type="transmembrane region" description="Helical" evidence="10">
    <location>
        <begin position="181"/>
        <end position="200"/>
    </location>
</feature>
<evidence type="ECO:0000313" key="12">
    <source>
        <dbReference type="EMBL" id="BBO20036.1"/>
    </source>
</evidence>
<feature type="transmembrane region" description="Helical" evidence="10">
    <location>
        <begin position="57"/>
        <end position="73"/>
    </location>
</feature>
<keyword evidence="4" id="KW-0633">Potassium transport</keyword>
<feature type="transmembrane region" description="Helical" evidence="10">
    <location>
        <begin position="212"/>
        <end position="230"/>
    </location>
</feature>
<feature type="domain" description="RCK N-terminal" evidence="11">
    <location>
        <begin position="405"/>
        <end position="522"/>
    </location>
</feature>
<comment type="subcellular location">
    <subcellularLocation>
        <location evidence="1">Membrane</location>
        <topology evidence="1">Multi-pass membrane protein</topology>
    </subcellularLocation>
</comment>
<feature type="transmembrane region" description="Helical" evidence="10">
    <location>
        <begin position="268"/>
        <end position="287"/>
    </location>
</feature>
<dbReference type="GO" id="GO:0006813">
    <property type="term" value="P:potassium ion transport"/>
    <property type="evidence" value="ECO:0007669"/>
    <property type="project" value="UniProtKB-KW"/>
</dbReference>
<evidence type="ECO:0000256" key="8">
    <source>
        <dbReference type="ARBA" id="ARBA00023065"/>
    </source>
</evidence>
<reference evidence="12" key="1">
    <citation type="journal article" name="DNA Res.">
        <title>The physiological potential of anammox bacteria as revealed by their core genome structure.</title>
        <authorList>
            <person name="Okubo T."/>
            <person name="Toyoda A."/>
            <person name="Fukuhara K."/>
            <person name="Uchiyama I."/>
            <person name="Harigaya Y."/>
            <person name="Kuroiwa M."/>
            <person name="Suzuki T."/>
            <person name="Murakami Y."/>
            <person name="Suwa Y."/>
            <person name="Takami H."/>
        </authorList>
    </citation>
    <scope>NUCLEOTIDE SEQUENCE</scope>
    <source>
        <strain evidence="12">317325-3</strain>
    </source>
</reference>
<dbReference type="Pfam" id="PF00999">
    <property type="entry name" value="Na_H_Exchanger"/>
    <property type="match status" value="1"/>
</dbReference>
<dbReference type="InterPro" id="IPR038770">
    <property type="entry name" value="Na+/solute_symporter_sf"/>
</dbReference>
<name>A0A809RV23_9PROT</name>
<dbReference type="Proteomes" id="UP000662914">
    <property type="component" value="Chromosome"/>
</dbReference>
<keyword evidence="8" id="KW-0406">Ion transport</keyword>
<evidence type="ECO:0000256" key="6">
    <source>
        <dbReference type="ARBA" id="ARBA00022958"/>
    </source>
</evidence>
<evidence type="ECO:0000256" key="3">
    <source>
        <dbReference type="ARBA" id="ARBA00022449"/>
    </source>
</evidence>
<dbReference type="PANTHER" id="PTHR46157:SF4">
    <property type="entry name" value="K(+) EFFLUX ANTIPORTER 3, CHLOROPLASTIC"/>
    <property type="match status" value="1"/>
</dbReference>
<dbReference type="Gene3D" id="3.40.50.720">
    <property type="entry name" value="NAD(P)-binding Rossmann-like Domain"/>
    <property type="match status" value="1"/>
</dbReference>
<keyword evidence="7 10" id="KW-1133">Transmembrane helix</keyword>
<keyword evidence="9 10" id="KW-0472">Membrane</keyword>
<protein>
    <submittedName>
        <fullName evidence="12">Potassium transporter</fullName>
    </submittedName>
</protein>
<evidence type="ECO:0000256" key="7">
    <source>
        <dbReference type="ARBA" id="ARBA00022989"/>
    </source>
</evidence>
<organism evidence="12 13">
    <name type="scientific">Candidatus Desulfobacillus denitrificans</name>
    <dbReference type="NCBI Taxonomy" id="2608985"/>
    <lineage>
        <taxon>Bacteria</taxon>
        <taxon>Pseudomonadati</taxon>
        <taxon>Pseudomonadota</taxon>
        <taxon>Betaproteobacteria</taxon>
        <taxon>Candidatus Desulfobacillus</taxon>
    </lineage>
</organism>
<dbReference type="SUPFAM" id="SSF51735">
    <property type="entry name" value="NAD(P)-binding Rossmann-fold domains"/>
    <property type="match status" value="1"/>
</dbReference>
<dbReference type="KEGG" id="ddz:DSYM_07350"/>
<evidence type="ECO:0000256" key="2">
    <source>
        <dbReference type="ARBA" id="ARBA00022448"/>
    </source>
</evidence>
<dbReference type="InterPro" id="IPR006153">
    <property type="entry name" value="Cation/H_exchanger_TM"/>
</dbReference>
<dbReference type="InterPro" id="IPR003148">
    <property type="entry name" value="RCK_N"/>
</dbReference>
<dbReference type="Gene3D" id="1.20.1530.20">
    <property type="match status" value="1"/>
</dbReference>
<evidence type="ECO:0000256" key="1">
    <source>
        <dbReference type="ARBA" id="ARBA00004141"/>
    </source>
</evidence>
<sequence length="586" mass="63759">MHEGLRVVLLLLTAAVVTVALAKAARLPSMLAYLAIGVAVGPHALNWLHESEQTERLAEFGVVFLMFSIGLEFSLPRLVSMRWQVFGLGGAQVAATMLATLLIGLTGGIPWQGGLALGAIYAMSSTAIVGRLLAEKLDLHSASGRRTMSVLLFQDLMVVFMLILIPALVDTAHLAEALGKALLQTVAVLLLVIVAGRPLIRRWFDIVVRRKSAELFMLNVLWITIALAFLTDWVGLSLTLGAFLGGMLISETMYRHQVEADIRPFRDVLLGLFFITIGAQLDLELVWQRIEWVALVLAGLVAGKGLLMLAVTRLSGADGPVAFRTAAQLAQAGEFGFVLLTLASANGLLSPEVVQPSLAGMLLSMLAAPFVIERARSIGERMSRDEWLRHSAALQEVAAHTMGIRDHAIVCGYGRTGQNVARFLYKEKIPFIALDMDAHRVQQALTAGENVVFGNAGRLEVLLAAGLERARIVVVTSPDVPSAVKILGIVRARRPELPVIVRAADDAHLDELRHAGATEVVPEVMEGSLMLAAQTLTRLDVPLRRVLRDVDEARRRRYEFLRERYLSAAADEFAPAAEREEDGAER</sequence>
<dbReference type="GO" id="GO:0015297">
    <property type="term" value="F:antiporter activity"/>
    <property type="evidence" value="ECO:0007669"/>
    <property type="project" value="UniProtKB-KW"/>
</dbReference>
<evidence type="ECO:0000256" key="10">
    <source>
        <dbReference type="SAM" id="Phobius"/>
    </source>
</evidence>
<dbReference type="EMBL" id="AP021857">
    <property type="protein sequence ID" value="BBO20036.1"/>
    <property type="molecule type" value="Genomic_DNA"/>
</dbReference>
<feature type="transmembrane region" description="Helical" evidence="10">
    <location>
        <begin position="115"/>
        <end position="134"/>
    </location>
</feature>
<keyword evidence="2" id="KW-0813">Transport</keyword>
<evidence type="ECO:0000313" key="13">
    <source>
        <dbReference type="Proteomes" id="UP000662914"/>
    </source>
</evidence>
<evidence type="ECO:0000256" key="5">
    <source>
        <dbReference type="ARBA" id="ARBA00022692"/>
    </source>
</evidence>
<dbReference type="GO" id="GO:1902600">
    <property type="term" value="P:proton transmembrane transport"/>
    <property type="evidence" value="ECO:0007669"/>
    <property type="project" value="InterPro"/>
</dbReference>
<evidence type="ECO:0000256" key="9">
    <source>
        <dbReference type="ARBA" id="ARBA00023136"/>
    </source>
</evidence>